<keyword evidence="3" id="KW-1185">Reference proteome</keyword>
<sequence>MELVTKPDLAIPNSGFSEWNPESSTLRAGETNQQPTVATCAIELDFDFTLPGMIVEDLEHNTIFGRQELFIRNHENHIADLIRANNDLEQEIAALETSWLDISESHSFSGGVAAGSSLWAISALITIGATVLFPHKAVAANLQQRAEIQGKFSNAQSAFEKGRTELETAKKELECLQAARDLEADLPSLQYEVDKELDLAFQSMSL</sequence>
<dbReference type="AlphaFoldDB" id="A0A2J6SG37"/>
<reference evidence="2 3" key="1">
    <citation type="submission" date="2016-04" db="EMBL/GenBank/DDBJ databases">
        <title>A degradative enzymes factory behind the ericoid mycorrhizal symbiosis.</title>
        <authorList>
            <consortium name="DOE Joint Genome Institute"/>
            <person name="Martino E."/>
            <person name="Morin E."/>
            <person name="Grelet G."/>
            <person name="Kuo A."/>
            <person name="Kohler A."/>
            <person name="Daghino S."/>
            <person name="Barry K."/>
            <person name="Choi C."/>
            <person name="Cichocki N."/>
            <person name="Clum A."/>
            <person name="Copeland A."/>
            <person name="Hainaut M."/>
            <person name="Haridas S."/>
            <person name="Labutti K."/>
            <person name="Lindquist E."/>
            <person name="Lipzen A."/>
            <person name="Khouja H.-R."/>
            <person name="Murat C."/>
            <person name="Ohm R."/>
            <person name="Olson A."/>
            <person name="Spatafora J."/>
            <person name="Veneault-Fourrey C."/>
            <person name="Henrissat B."/>
            <person name="Grigoriev I."/>
            <person name="Martin F."/>
            <person name="Perotto S."/>
        </authorList>
    </citation>
    <scope>NUCLEOTIDE SEQUENCE [LARGE SCALE GENOMIC DNA]</scope>
    <source>
        <strain evidence="2 3">E</strain>
    </source>
</reference>
<gene>
    <name evidence="2" type="ORF">K444DRAFT_638337</name>
</gene>
<dbReference type="InParanoid" id="A0A2J6SG37"/>
<name>A0A2J6SG37_9HELO</name>
<evidence type="ECO:0000313" key="3">
    <source>
        <dbReference type="Proteomes" id="UP000235371"/>
    </source>
</evidence>
<proteinExistence type="predicted"/>
<evidence type="ECO:0000256" key="1">
    <source>
        <dbReference type="SAM" id="Coils"/>
    </source>
</evidence>
<dbReference type="GeneID" id="36592317"/>
<dbReference type="RefSeq" id="XP_024726614.1">
    <property type="nucleotide sequence ID" value="XM_024884240.1"/>
</dbReference>
<evidence type="ECO:0000313" key="2">
    <source>
        <dbReference type="EMBL" id="PMD49710.1"/>
    </source>
</evidence>
<dbReference type="EMBL" id="KZ613919">
    <property type="protein sequence ID" value="PMD49710.1"/>
    <property type="molecule type" value="Genomic_DNA"/>
</dbReference>
<accession>A0A2J6SG37</accession>
<dbReference type="Proteomes" id="UP000235371">
    <property type="component" value="Unassembled WGS sequence"/>
</dbReference>
<organism evidence="2 3">
    <name type="scientific">Hyaloscypha bicolor E</name>
    <dbReference type="NCBI Taxonomy" id="1095630"/>
    <lineage>
        <taxon>Eukaryota</taxon>
        <taxon>Fungi</taxon>
        <taxon>Dikarya</taxon>
        <taxon>Ascomycota</taxon>
        <taxon>Pezizomycotina</taxon>
        <taxon>Leotiomycetes</taxon>
        <taxon>Helotiales</taxon>
        <taxon>Hyaloscyphaceae</taxon>
        <taxon>Hyaloscypha</taxon>
        <taxon>Hyaloscypha bicolor</taxon>
    </lineage>
</organism>
<feature type="coiled-coil region" evidence="1">
    <location>
        <begin position="71"/>
        <end position="98"/>
    </location>
</feature>
<keyword evidence="1" id="KW-0175">Coiled coil</keyword>
<protein>
    <submittedName>
        <fullName evidence="2">Uncharacterized protein</fullName>
    </submittedName>
</protein>